<gene>
    <name evidence="1" type="ORF">FOZ63_009540</name>
</gene>
<evidence type="ECO:0000313" key="2">
    <source>
        <dbReference type="Proteomes" id="UP000553632"/>
    </source>
</evidence>
<name>A0A7J6UQA9_PEROL</name>
<evidence type="ECO:0000313" key="1">
    <source>
        <dbReference type="EMBL" id="KAF4759176.1"/>
    </source>
</evidence>
<dbReference type="Proteomes" id="UP000553632">
    <property type="component" value="Unassembled WGS sequence"/>
</dbReference>
<sequence>MMVDSGSSSVKLRYTPRTPLEGTSIDVVVSRDRPIQMYVDKVLEAIVEKQKSKVLIQGMGRTCRRIAERVAKYALRRLPSGHGFRYTVETRESDAAAKPQDFILEFDQEAGTDVLRRAPEDDVDASFTPPEITLFSLKSQNSGGSFQVHPAGGCNVPLWGPPRHTAISAASRCSIDIARLGVDQAAVEDRLRCSPEAWSEPSSWVDLQVGGRKPAGTRRHASCVVQCPFEWG</sequence>
<dbReference type="EMBL" id="JABANO010000491">
    <property type="protein sequence ID" value="KAF4759176.1"/>
    <property type="molecule type" value="Genomic_DNA"/>
</dbReference>
<protein>
    <submittedName>
        <fullName evidence="1">Uncharacterized protein</fullName>
    </submittedName>
</protein>
<comment type="caution">
    <text evidence="1">The sequence shown here is derived from an EMBL/GenBank/DDBJ whole genome shotgun (WGS) entry which is preliminary data.</text>
</comment>
<organism evidence="1 2">
    <name type="scientific">Perkinsus olseni</name>
    <name type="common">Perkinsus atlanticus</name>
    <dbReference type="NCBI Taxonomy" id="32597"/>
    <lineage>
        <taxon>Eukaryota</taxon>
        <taxon>Sar</taxon>
        <taxon>Alveolata</taxon>
        <taxon>Perkinsozoa</taxon>
        <taxon>Perkinsea</taxon>
        <taxon>Perkinsida</taxon>
        <taxon>Perkinsidae</taxon>
        <taxon>Perkinsus</taxon>
    </lineage>
</organism>
<keyword evidence="2" id="KW-1185">Reference proteome</keyword>
<dbReference type="AlphaFoldDB" id="A0A7J6UQA9"/>
<accession>A0A7J6UQA9</accession>
<proteinExistence type="predicted"/>
<reference evidence="1 2" key="1">
    <citation type="submission" date="2020-04" db="EMBL/GenBank/DDBJ databases">
        <title>Perkinsus olseni comparative genomics.</title>
        <authorList>
            <person name="Bogema D.R."/>
        </authorList>
    </citation>
    <scope>NUCLEOTIDE SEQUENCE [LARGE SCALE GENOMIC DNA]</scope>
    <source>
        <strain evidence="1 2">ATCC PRA-207</strain>
    </source>
</reference>